<name>A0A5R9FKQ6_9ACTN</name>
<reference evidence="1 2" key="1">
    <citation type="submission" date="2019-05" db="EMBL/GenBank/DDBJ databases">
        <title>Streptomyces sp. NEAU-C151, a novel actinomycete isolated from soil.</title>
        <authorList>
            <person name="Han L."/>
            <person name="Jiang H."/>
        </authorList>
    </citation>
    <scope>NUCLEOTIDE SEQUENCE [LARGE SCALE GENOMIC DNA]</scope>
    <source>
        <strain evidence="1 2">NEAU-C151</strain>
    </source>
</reference>
<keyword evidence="2" id="KW-1185">Reference proteome</keyword>
<comment type="caution">
    <text evidence="1">The sequence shown here is derived from an EMBL/GenBank/DDBJ whole genome shotgun (WGS) entry which is preliminary data.</text>
</comment>
<evidence type="ECO:0000313" key="2">
    <source>
        <dbReference type="Proteomes" id="UP000305906"/>
    </source>
</evidence>
<organism evidence="1 2">
    <name type="scientific">Streptomyces montanus</name>
    <dbReference type="NCBI Taxonomy" id="2580423"/>
    <lineage>
        <taxon>Bacteria</taxon>
        <taxon>Bacillati</taxon>
        <taxon>Actinomycetota</taxon>
        <taxon>Actinomycetes</taxon>
        <taxon>Kitasatosporales</taxon>
        <taxon>Streptomycetaceae</taxon>
        <taxon>Streptomyces</taxon>
    </lineage>
</organism>
<sequence>MGYDLQAVIAGREVLRAASRGLPAARLASLGQGLSLMPMTDALFDSLADGSDAGPLGFWRLPGRFEKTLAGWSTAGPVAYVEAEYFGGVGEQQAAVWDGGIVVLGPLHVQEGQPFPPAGSAISQALRRLGIVASAGDDEFSAVGLDRHRHGEGWIA</sequence>
<accession>A0A5R9FKQ6</accession>
<dbReference type="EMBL" id="VBZC01000021">
    <property type="protein sequence ID" value="TLS44452.1"/>
    <property type="molecule type" value="Genomic_DNA"/>
</dbReference>
<protein>
    <submittedName>
        <fullName evidence="1">Uncharacterized protein</fullName>
    </submittedName>
</protein>
<dbReference type="AlphaFoldDB" id="A0A5R9FKQ6"/>
<gene>
    <name evidence="1" type="ORF">FE633_20865</name>
</gene>
<evidence type="ECO:0000313" key="1">
    <source>
        <dbReference type="EMBL" id="TLS44452.1"/>
    </source>
</evidence>
<dbReference type="RefSeq" id="WP_138046664.1">
    <property type="nucleotide sequence ID" value="NZ_VBZC01000021.1"/>
</dbReference>
<proteinExistence type="predicted"/>
<dbReference type="Proteomes" id="UP000305906">
    <property type="component" value="Unassembled WGS sequence"/>
</dbReference>